<gene>
    <name evidence="1" type="ORF">CLODIP_2_CD03934</name>
</gene>
<protein>
    <submittedName>
        <fullName evidence="1">Uncharacterized protein</fullName>
    </submittedName>
</protein>
<evidence type="ECO:0000313" key="1">
    <source>
        <dbReference type="EMBL" id="CAB3371730.1"/>
    </source>
</evidence>
<dbReference type="AlphaFoldDB" id="A0A8S1CJU1"/>
<proteinExistence type="predicted"/>
<accession>A0A8S1CJU1</accession>
<sequence length="211" mass="22286">MEGFGTENRLFDPNTWDYYSEGLSGRLLDRNQLTGEAIITPSSLLHHASTHPSYRPWESKLGGAPDPELLKAHAAAASGLADAFSSSKLPSFQSQFTTAAFNEPVTNNGGGGGGATVVPADAAPGLPSFHTLTPATTGGAPPPPRGFAGAGAGAREIPQIQQQMMDERHIQLFHSQPGFQPNQFSPPPPPHHHHPVRTRTFAAYHPAAATT</sequence>
<comment type="caution">
    <text evidence="1">The sequence shown here is derived from an EMBL/GenBank/DDBJ whole genome shotgun (WGS) entry which is preliminary data.</text>
</comment>
<organism evidence="1 2">
    <name type="scientific">Cloeon dipterum</name>
    <dbReference type="NCBI Taxonomy" id="197152"/>
    <lineage>
        <taxon>Eukaryota</taxon>
        <taxon>Metazoa</taxon>
        <taxon>Ecdysozoa</taxon>
        <taxon>Arthropoda</taxon>
        <taxon>Hexapoda</taxon>
        <taxon>Insecta</taxon>
        <taxon>Pterygota</taxon>
        <taxon>Palaeoptera</taxon>
        <taxon>Ephemeroptera</taxon>
        <taxon>Pisciforma</taxon>
        <taxon>Baetidae</taxon>
        <taxon>Cloeon</taxon>
    </lineage>
</organism>
<evidence type="ECO:0000313" key="2">
    <source>
        <dbReference type="Proteomes" id="UP000494165"/>
    </source>
</evidence>
<dbReference type="EMBL" id="CADEPI010000064">
    <property type="protein sequence ID" value="CAB3371730.1"/>
    <property type="molecule type" value="Genomic_DNA"/>
</dbReference>
<reference evidence="1 2" key="1">
    <citation type="submission" date="2020-04" db="EMBL/GenBank/DDBJ databases">
        <authorList>
            <person name="Alioto T."/>
            <person name="Alioto T."/>
            <person name="Gomez Garrido J."/>
        </authorList>
    </citation>
    <scope>NUCLEOTIDE SEQUENCE [LARGE SCALE GENOMIC DNA]</scope>
</reference>
<keyword evidence="2" id="KW-1185">Reference proteome</keyword>
<dbReference type="Proteomes" id="UP000494165">
    <property type="component" value="Unassembled WGS sequence"/>
</dbReference>
<dbReference type="OrthoDB" id="8777148at2759"/>
<name>A0A8S1CJU1_9INSE</name>